<evidence type="ECO:0000313" key="2">
    <source>
        <dbReference type="Proteomes" id="UP000789920"/>
    </source>
</evidence>
<sequence length="81" mass="9253">EVNNRNSVLKHYKTTFMPSTLVTSIASYLLTQHQIFKDQILMAPVVSSPIKGFSTSKLLMINTIFKKYTENIHPLSEPKQN</sequence>
<feature type="non-terminal residue" evidence="1">
    <location>
        <position position="1"/>
    </location>
</feature>
<dbReference type="EMBL" id="CAJVQC010092307">
    <property type="protein sequence ID" value="CAG8826517.1"/>
    <property type="molecule type" value="Genomic_DNA"/>
</dbReference>
<accession>A0ACA9S4V1</accession>
<reference evidence="1" key="1">
    <citation type="submission" date="2021-06" db="EMBL/GenBank/DDBJ databases">
        <authorList>
            <person name="Kallberg Y."/>
            <person name="Tangrot J."/>
            <person name="Rosling A."/>
        </authorList>
    </citation>
    <scope>NUCLEOTIDE SEQUENCE</scope>
    <source>
        <strain evidence="1">MA461A</strain>
    </source>
</reference>
<protein>
    <submittedName>
        <fullName evidence="1">30924_t:CDS:1</fullName>
    </submittedName>
</protein>
<proteinExistence type="predicted"/>
<comment type="caution">
    <text evidence="1">The sequence shown here is derived from an EMBL/GenBank/DDBJ whole genome shotgun (WGS) entry which is preliminary data.</text>
</comment>
<gene>
    <name evidence="1" type="ORF">RPERSI_LOCUS26756</name>
</gene>
<feature type="non-terminal residue" evidence="1">
    <location>
        <position position="81"/>
    </location>
</feature>
<evidence type="ECO:0000313" key="1">
    <source>
        <dbReference type="EMBL" id="CAG8826517.1"/>
    </source>
</evidence>
<keyword evidence="2" id="KW-1185">Reference proteome</keyword>
<dbReference type="Proteomes" id="UP000789920">
    <property type="component" value="Unassembled WGS sequence"/>
</dbReference>
<organism evidence="1 2">
    <name type="scientific">Racocetra persica</name>
    <dbReference type="NCBI Taxonomy" id="160502"/>
    <lineage>
        <taxon>Eukaryota</taxon>
        <taxon>Fungi</taxon>
        <taxon>Fungi incertae sedis</taxon>
        <taxon>Mucoromycota</taxon>
        <taxon>Glomeromycotina</taxon>
        <taxon>Glomeromycetes</taxon>
        <taxon>Diversisporales</taxon>
        <taxon>Gigasporaceae</taxon>
        <taxon>Racocetra</taxon>
    </lineage>
</organism>
<name>A0ACA9S4V1_9GLOM</name>